<dbReference type="Proteomes" id="UP001161408">
    <property type="component" value="Unassembled WGS sequence"/>
</dbReference>
<dbReference type="Gene3D" id="1.10.150.130">
    <property type="match status" value="1"/>
</dbReference>
<evidence type="ECO:0000256" key="2">
    <source>
        <dbReference type="ARBA" id="ARBA00022908"/>
    </source>
</evidence>
<dbReference type="EMBL" id="BSNE01000019">
    <property type="protein sequence ID" value="GLQ03942.1"/>
    <property type="molecule type" value="Genomic_DNA"/>
</dbReference>
<dbReference type="PROSITE" id="PS51900">
    <property type="entry name" value="CB"/>
    <property type="match status" value="1"/>
</dbReference>
<dbReference type="InterPro" id="IPR013762">
    <property type="entry name" value="Integrase-like_cat_sf"/>
</dbReference>
<dbReference type="InterPro" id="IPR025166">
    <property type="entry name" value="Integrase_DNA_bind_dom"/>
</dbReference>
<keyword evidence="9" id="KW-1185">Reference proteome</keyword>
<name>A0AA37S577_9GAMM</name>
<dbReference type="Pfam" id="PF13356">
    <property type="entry name" value="Arm-DNA-bind_3"/>
    <property type="match status" value="1"/>
</dbReference>
<evidence type="ECO:0000313" key="8">
    <source>
        <dbReference type="EMBL" id="GLQ03942.1"/>
    </source>
</evidence>
<reference evidence="8" key="2">
    <citation type="submission" date="2023-01" db="EMBL/GenBank/DDBJ databases">
        <title>Draft genome sequence of Pseudoalteromonas tetraodonis strain NBRC 103034.</title>
        <authorList>
            <person name="Sun Q."/>
            <person name="Mori K."/>
        </authorList>
    </citation>
    <scope>NUCLEOTIDE SEQUENCE</scope>
    <source>
        <strain evidence="8">NBRC 103034</strain>
    </source>
</reference>
<dbReference type="PANTHER" id="PTHR30629:SF2">
    <property type="entry name" value="PROPHAGE INTEGRASE INTS-RELATED"/>
    <property type="match status" value="1"/>
</dbReference>
<dbReference type="Pfam" id="PF00589">
    <property type="entry name" value="Phage_integrase"/>
    <property type="match status" value="1"/>
</dbReference>
<keyword evidence="4" id="KW-0233">DNA recombination</keyword>
<keyword evidence="2" id="KW-0229">DNA integration</keyword>
<dbReference type="GO" id="GO:0015074">
    <property type="term" value="P:DNA integration"/>
    <property type="evidence" value="ECO:0007669"/>
    <property type="project" value="UniProtKB-KW"/>
</dbReference>
<reference evidence="8" key="1">
    <citation type="journal article" date="2014" name="Int. J. Syst. Evol. Microbiol.">
        <title>Complete genome sequence of Corynebacterium casei LMG S-19264T (=DSM 44701T), isolated from a smear-ripened cheese.</title>
        <authorList>
            <consortium name="US DOE Joint Genome Institute (JGI-PGF)"/>
            <person name="Walter F."/>
            <person name="Albersmeier A."/>
            <person name="Kalinowski J."/>
            <person name="Ruckert C."/>
        </authorList>
    </citation>
    <scope>NUCLEOTIDE SEQUENCE</scope>
    <source>
        <strain evidence="8">NBRC 103034</strain>
    </source>
</reference>
<feature type="domain" description="Tyr recombinase" evidence="6">
    <location>
        <begin position="200"/>
        <end position="394"/>
    </location>
</feature>
<evidence type="ECO:0000313" key="9">
    <source>
        <dbReference type="Proteomes" id="UP001161408"/>
    </source>
</evidence>
<comment type="similarity">
    <text evidence="1">Belongs to the 'phage' integrase family.</text>
</comment>
<dbReference type="GO" id="GO:0006310">
    <property type="term" value="P:DNA recombination"/>
    <property type="evidence" value="ECO:0007669"/>
    <property type="project" value="UniProtKB-KW"/>
</dbReference>
<comment type="caution">
    <text evidence="8">The sequence shown here is derived from an EMBL/GenBank/DDBJ whole genome shotgun (WGS) entry which is preliminary data.</text>
</comment>
<dbReference type="AlphaFoldDB" id="A0AA37S577"/>
<dbReference type="InterPro" id="IPR002104">
    <property type="entry name" value="Integrase_catalytic"/>
</dbReference>
<gene>
    <name evidence="8" type="primary">int</name>
    <name evidence="8" type="ORF">GCM10007914_28230</name>
</gene>
<dbReference type="InterPro" id="IPR044068">
    <property type="entry name" value="CB"/>
</dbReference>
<protein>
    <submittedName>
        <fullName evidence="8">Integrase</fullName>
    </submittedName>
</protein>
<keyword evidence="3 5" id="KW-0238">DNA-binding</keyword>
<dbReference type="PANTHER" id="PTHR30629">
    <property type="entry name" value="PROPHAGE INTEGRASE"/>
    <property type="match status" value="1"/>
</dbReference>
<evidence type="ECO:0000259" key="7">
    <source>
        <dbReference type="PROSITE" id="PS51900"/>
    </source>
</evidence>
<proteinExistence type="inferred from homology"/>
<dbReference type="RefSeq" id="WP_096038227.1">
    <property type="nucleotide sequence ID" value="NZ_BJXY01000057.1"/>
</dbReference>
<evidence type="ECO:0000256" key="3">
    <source>
        <dbReference type="ARBA" id="ARBA00023125"/>
    </source>
</evidence>
<evidence type="ECO:0000256" key="5">
    <source>
        <dbReference type="PROSITE-ProRule" id="PRU01248"/>
    </source>
</evidence>
<sequence length="411" mass="46400">MAKLTVKKVESLIKTGGNKTQRYADGDGLYLVVPSSGTASWMLRFTSNKKRREMTLAKVKDLTLANARLEAATKMKQVRDGFDPLIQRKRAEQESIKTVNDLFNDWYPTLVKRLKYPEIPKRVYTKDIAPVIGDIKLDQISARDIRTTINAITAAGKPTIANDALGYCKQLFNHAIKLDLIAGNPASAFTVRDAGGVEKSKDRALTTSELKQFFDTAKKNPMSFTRDNHLACTLLVCLGVRKSELCEAKWEEFDLEKAVWELPKERSKTNVGLSIPLAPPVIQWFEELKMRSCGSDYVFPSRRASKNPHMGPDTLNRAITKLFGHEPGKKKQPPNLMGDMPHFTVHDLRRTCRTLLAQQGTPGYVAERCLNHKLKGVEGIYDKYDYFEERKIALEKLALTVKNIVSREAQK</sequence>
<dbReference type="InterPro" id="IPR053876">
    <property type="entry name" value="Phage_int_M"/>
</dbReference>
<dbReference type="Pfam" id="PF22022">
    <property type="entry name" value="Phage_int_M"/>
    <property type="match status" value="1"/>
</dbReference>
<dbReference type="PROSITE" id="PS51898">
    <property type="entry name" value="TYR_RECOMBINASE"/>
    <property type="match status" value="1"/>
</dbReference>
<dbReference type="Gene3D" id="1.10.443.10">
    <property type="entry name" value="Intergrase catalytic core"/>
    <property type="match status" value="1"/>
</dbReference>
<dbReference type="InterPro" id="IPR010998">
    <property type="entry name" value="Integrase_recombinase_N"/>
</dbReference>
<dbReference type="InterPro" id="IPR050808">
    <property type="entry name" value="Phage_Integrase"/>
</dbReference>
<evidence type="ECO:0000256" key="1">
    <source>
        <dbReference type="ARBA" id="ARBA00008857"/>
    </source>
</evidence>
<organism evidence="8 9">
    <name type="scientific">Pseudoalteromonas tetraodonis GFC</name>
    <dbReference type="NCBI Taxonomy" id="1315271"/>
    <lineage>
        <taxon>Bacteria</taxon>
        <taxon>Pseudomonadati</taxon>
        <taxon>Pseudomonadota</taxon>
        <taxon>Gammaproteobacteria</taxon>
        <taxon>Alteromonadales</taxon>
        <taxon>Pseudoalteromonadaceae</taxon>
        <taxon>Pseudoalteromonas</taxon>
    </lineage>
</organism>
<dbReference type="Gene3D" id="3.30.160.390">
    <property type="entry name" value="Integrase, DNA-binding domain"/>
    <property type="match status" value="1"/>
</dbReference>
<evidence type="ECO:0000256" key="4">
    <source>
        <dbReference type="ARBA" id="ARBA00023172"/>
    </source>
</evidence>
<dbReference type="GO" id="GO:0003677">
    <property type="term" value="F:DNA binding"/>
    <property type="evidence" value="ECO:0007669"/>
    <property type="project" value="UniProtKB-UniRule"/>
</dbReference>
<accession>A0AA37S577</accession>
<dbReference type="CDD" id="cd00801">
    <property type="entry name" value="INT_P4_C"/>
    <property type="match status" value="1"/>
</dbReference>
<dbReference type="InterPro" id="IPR038488">
    <property type="entry name" value="Integrase_DNA-bd_sf"/>
</dbReference>
<evidence type="ECO:0000259" key="6">
    <source>
        <dbReference type="PROSITE" id="PS51898"/>
    </source>
</evidence>
<dbReference type="InterPro" id="IPR011010">
    <property type="entry name" value="DNA_brk_join_enz"/>
</dbReference>
<dbReference type="SUPFAM" id="SSF56349">
    <property type="entry name" value="DNA breaking-rejoining enzymes"/>
    <property type="match status" value="1"/>
</dbReference>
<feature type="domain" description="Core-binding (CB)" evidence="7">
    <location>
        <begin position="97"/>
        <end position="176"/>
    </location>
</feature>